<sequence length="58" mass="6388">MSSTPAPHSERSADEVNEQIRDLWARTGGQLTAEDRAEYEVLVTEWAMAIGEGAVQRA</sequence>
<name>A0A7H1B2R2_9ACTN</name>
<protein>
    <submittedName>
        <fullName evidence="1">Uncharacterized protein</fullName>
    </submittedName>
</protein>
<reference evidence="1 2" key="1">
    <citation type="submission" date="2020-09" db="EMBL/GenBank/DDBJ databases">
        <title>A novel species.</title>
        <authorList>
            <person name="Gao J."/>
        </authorList>
    </citation>
    <scope>NUCLEOTIDE SEQUENCE [LARGE SCALE GENOMIC DNA]</scope>
    <source>
        <strain evidence="1 2">CRXT-Y-14</strain>
    </source>
</reference>
<proteinExistence type="predicted"/>
<dbReference type="EMBL" id="CP061281">
    <property type="protein sequence ID" value="QNS03017.1"/>
    <property type="molecule type" value="Genomic_DNA"/>
</dbReference>
<evidence type="ECO:0000313" key="1">
    <source>
        <dbReference type="EMBL" id="QNS03017.1"/>
    </source>
</evidence>
<accession>A0A7H1B2R2</accession>
<gene>
    <name evidence="1" type="ORF">IAG42_04850</name>
</gene>
<dbReference type="KEGG" id="sxn:IAG42_04850"/>
<dbReference type="AlphaFoldDB" id="A0A7H1B2R2"/>
<organism evidence="1 2">
    <name type="scientific">Streptomyces xanthii</name>
    <dbReference type="NCBI Taxonomy" id="2768069"/>
    <lineage>
        <taxon>Bacteria</taxon>
        <taxon>Bacillati</taxon>
        <taxon>Actinomycetota</taxon>
        <taxon>Actinomycetes</taxon>
        <taxon>Kitasatosporales</taxon>
        <taxon>Streptomycetaceae</taxon>
        <taxon>Streptomyces</taxon>
    </lineage>
</organism>
<dbReference type="Proteomes" id="UP000516428">
    <property type="component" value="Chromosome"/>
</dbReference>
<keyword evidence="2" id="KW-1185">Reference proteome</keyword>
<dbReference type="RefSeq" id="WP_188335772.1">
    <property type="nucleotide sequence ID" value="NZ_CP061281.1"/>
</dbReference>
<evidence type="ECO:0000313" key="2">
    <source>
        <dbReference type="Proteomes" id="UP000516428"/>
    </source>
</evidence>